<dbReference type="InterPro" id="IPR029000">
    <property type="entry name" value="Cyclophilin-like_dom_sf"/>
</dbReference>
<keyword evidence="5 8" id="KW-0413">Isomerase</keyword>
<proteinExistence type="inferred from homology"/>
<comment type="function">
    <text evidence="8">PPIases accelerate the folding of proteins. It catalyzes the cis-trans isomerization of proline imidic peptide bonds in oligopeptides.</text>
</comment>
<dbReference type="VEuPathDB" id="CryptoDB:CHUDEA8_2350"/>
<evidence type="ECO:0000256" key="6">
    <source>
        <dbReference type="ARBA" id="ARBA00023242"/>
    </source>
</evidence>
<feature type="domain" description="PPIase cyclophilin-type" evidence="9">
    <location>
        <begin position="6"/>
        <end position="162"/>
    </location>
</feature>
<accession>A0A0S4TLJ2</accession>
<evidence type="ECO:0000256" key="7">
    <source>
        <dbReference type="PROSITE-ProRule" id="PRU00176"/>
    </source>
</evidence>
<comment type="similarity">
    <text evidence="8">Belongs to the cyclophilin-type PPIase family. PPIL4 subfamily.</text>
</comment>
<evidence type="ECO:0000256" key="4">
    <source>
        <dbReference type="ARBA" id="ARBA00023110"/>
    </source>
</evidence>
<dbReference type="PANTHER" id="PTHR45843:SF1">
    <property type="entry name" value="PEPTIDYL-PROLYL CIS-TRANS ISOMERASE-LIKE 4"/>
    <property type="match status" value="1"/>
</dbReference>
<dbReference type="GO" id="GO:0005634">
    <property type="term" value="C:nucleus"/>
    <property type="evidence" value="ECO:0007669"/>
    <property type="project" value="UniProtKB-SubCell"/>
</dbReference>
<dbReference type="EMBL" id="LN877954">
    <property type="protein sequence ID" value="CUV07783.1"/>
    <property type="molecule type" value="Genomic_DNA"/>
</dbReference>
<dbReference type="VEuPathDB" id="CryptoDB:Chro.80276"/>
<evidence type="ECO:0000256" key="1">
    <source>
        <dbReference type="ARBA" id="ARBA00000971"/>
    </source>
</evidence>
<keyword evidence="6 8" id="KW-0539">Nucleus</keyword>
<evidence type="ECO:0000256" key="3">
    <source>
        <dbReference type="ARBA" id="ARBA00022884"/>
    </source>
</evidence>
<dbReference type="Pfam" id="PF00160">
    <property type="entry name" value="Pro_isomerase"/>
    <property type="match status" value="1"/>
</dbReference>
<dbReference type="SUPFAM" id="SSF50891">
    <property type="entry name" value="Cyclophilin-like"/>
    <property type="match status" value="1"/>
</dbReference>
<keyword evidence="3 7" id="KW-0694">RNA-binding</keyword>
<dbReference type="InterPro" id="IPR012677">
    <property type="entry name" value="Nucleotide-bd_a/b_plait_sf"/>
</dbReference>
<evidence type="ECO:0000259" key="10">
    <source>
        <dbReference type="PROSITE" id="PS50102"/>
    </source>
</evidence>
<reference evidence="11" key="2">
    <citation type="submission" date="2015-08" db="EMBL/GenBank/DDBJ databases">
        <authorList>
            <person name="Babu N.S."/>
            <person name="Beckwith C.J."/>
            <person name="Beseler K.G."/>
            <person name="Brison A."/>
            <person name="Carone J.V."/>
            <person name="Caskin T.P."/>
            <person name="Diamond M."/>
            <person name="Durham M.E."/>
            <person name="Foxe J.M."/>
            <person name="Go M."/>
            <person name="Henderson B.A."/>
            <person name="Jones I.B."/>
            <person name="McGettigan J.A."/>
            <person name="Micheletti S.J."/>
            <person name="Nasrallah M.E."/>
            <person name="Ortiz D."/>
            <person name="Piller C.R."/>
            <person name="Privatt S.R."/>
            <person name="Schneider S.L."/>
            <person name="Sharp S."/>
            <person name="Smith T.C."/>
            <person name="Stanton J.D."/>
            <person name="Ullery H.E."/>
            <person name="Wilson R.J."/>
            <person name="Serrano M.G."/>
            <person name="Buck G."/>
            <person name="Lee V."/>
            <person name="Wang Y."/>
            <person name="Carvalho R."/>
            <person name="Voegtly L."/>
            <person name="Shi R."/>
            <person name="Duckworth R."/>
            <person name="Johnson A."/>
            <person name="Loviza R."/>
            <person name="Walstead R."/>
            <person name="Shah Z."/>
            <person name="Kiflezghi M."/>
            <person name="Wade K."/>
            <person name="Ball S.L."/>
            <person name="Bradley K.W."/>
            <person name="Asai D.J."/>
            <person name="Bowman C.A."/>
            <person name="Russell D.A."/>
            <person name="Pope W.H."/>
            <person name="Jacobs-Sera D."/>
            <person name="Hendrix R.W."/>
            <person name="Hatfull G.F."/>
        </authorList>
    </citation>
    <scope>NUCLEOTIDE SEQUENCE [LARGE SCALE GENOMIC DNA]</scope>
</reference>
<dbReference type="InterPro" id="IPR035979">
    <property type="entry name" value="RBD_domain_sf"/>
</dbReference>
<evidence type="ECO:0000313" key="13">
    <source>
        <dbReference type="Proteomes" id="UP001429100"/>
    </source>
</evidence>
<evidence type="ECO:0000256" key="5">
    <source>
        <dbReference type="ARBA" id="ARBA00023235"/>
    </source>
</evidence>
<dbReference type="SUPFAM" id="SSF54928">
    <property type="entry name" value="RNA-binding domain, RBD"/>
    <property type="match status" value="1"/>
</dbReference>
<evidence type="ECO:0000256" key="8">
    <source>
        <dbReference type="RuleBase" id="RU365081"/>
    </source>
</evidence>
<dbReference type="PROSITE" id="PS50102">
    <property type="entry name" value="RRM"/>
    <property type="match status" value="1"/>
</dbReference>
<gene>
    <name evidence="11" type="ORF">CHUDEA8_2350</name>
    <name evidence="12" type="ORF">GY17_00000667</name>
</gene>
<dbReference type="InterPro" id="IPR000504">
    <property type="entry name" value="RRM_dom"/>
</dbReference>
<sequence length="342" mass="39575">MSVLIETTLGDLVIDLNVDLCPKTCENFLKLCKLKFYNNCEFYKIEKDFIARTGRSKQYGNSSLYQLLNNQKKDSISLELETTPKLKHKRMGVLGMVNHISKNSLGSEFYFTLKDELSHLDGNHVIFAQVEEGIPILSKLNQVITDENSIPLQKVMILHTYILDDPFEDSLQLLEIIPPNSPPEETDPLAQTYDQDEVKALNSISEREAKSRAITLEILGDIPDADMKPPENVLFVCKLNPVTQDDDLELIFSRFGEVKSCNIIRDYKTGDSLQYAFIEFETKQQCEMAFLKMQNAVIDDRRIHVDFSQSVSNYWKDFVYQKIRSKQDQKITQYRKRSRINY</sequence>
<dbReference type="Proteomes" id="UP000199752">
    <property type="component" value="Chromosome 8"/>
</dbReference>
<dbReference type="EMBL" id="JTAI01000002">
    <property type="protein sequence ID" value="PPS97994.1"/>
    <property type="molecule type" value="Genomic_DNA"/>
</dbReference>
<evidence type="ECO:0000259" key="9">
    <source>
        <dbReference type="PROSITE" id="PS50072"/>
    </source>
</evidence>
<keyword evidence="13" id="KW-1185">Reference proteome</keyword>
<protein>
    <recommendedName>
        <fullName evidence="8">Peptidyl-prolyl cis-trans isomerase</fullName>
        <shortName evidence="8">PPIase</shortName>
        <ecNumber evidence="8">5.2.1.8</ecNumber>
    </recommendedName>
</protein>
<dbReference type="EC" id="5.2.1.8" evidence="8"/>
<evidence type="ECO:0000256" key="2">
    <source>
        <dbReference type="ARBA" id="ARBA00004123"/>
    </source>
</evidence>
<dbReference type="Pfam" id="PF00076">
    <property type="entry name" value="RRM_1"/>
    <property type="match status" value="1"/>
</dbReference>
<dbReference type="PANTHER" id="PTHR45843">
    <property type="entry name" value="PEPTIDYL-PROLYL CIS-TRANS ISOMERASE-LIKE 4"/>
    <property type="match status" value="1"/>
</dbReference>
<reference evidence="12 13" key="3">
    <citation type="submission" date="2017-10" db="EMBL/GenBank/DDBJ databases">
        <title>Consistent, comparative and evidence-based genome annotation and re-annotation for the closely-related species, Cryptosporidium parvum, C. hominis and C. tyzzeri.</title>
        <authorList>
            <person name="Baptista R.P."/>
            <person name="Li Y."/>
            <person name="Sateriale A."/>
            <person name="Striepen B."/>
            <person name="Kissinger J.C."/>
        </authorList>
    </citation>
    <scope>NUCLEOTIDE SEQUENCE [LARGE SCALE GENOMIC DNA]</scope>
    <source>
        <strain evidence="12">30976</strain>
    </source>
</reference>
<evidence type="ECO:0000313" key="12">
    <source>
        <dbReference type="EMBL" id="PPS97994.1"/>
    </source>
</evidence>
<dbReference type="InterPro" id="IPR002130">
    <property type="entry name" value="Cyclophilin-type_PPIase_dom"/>
</dbReference>
<dbReference type="AlphaFoldDB" id="A0A0S4TLJ2"/>
<feature type="domain" description="RRM" evidence="10">
    <location>
        <begin position="232"/>
        <end position="310"/>
    </location>
</feature>
<dbReference type="GO" id="GO:0003755">
    <property type="term" value="F:peptidyl-prolyl cis-trans isomerase activity"/>
    <property type="evidence" value="ECO:0007669"/>
    <property type="project" value="UniProtKB-UniRule"/>
</dbReference>
<dbReference type="OrthoDB" id="2083at2759"/>
<dbReference type="Gene3D" id="2.40.100.10">
    <property type="entry name" value="Cyclophilin-like"/>
    <property type="match status" value="1"/>
</dbReference>
<organism evidence="11">
    <name type="scientific">Cryptosporidium hominis</name>
    <dbReference type="NCBI Taxonomy" id="237895"/>
    <lineage>
        <taxon>Eukaryota</taxon>
        <taxon>Sar</taxon>
        <taxon>Alveolata</taxon>
        <taxon>Apicomplexa</taxon>
        <taxon>Conoidasida</taxon>
        <taxon>Coccidia</taxon>
        <taxon>Eucoccidiorida</taxon>
        <taxon>Eimeriorina</taxon>
        <taxon>Cryptosporidiidae</taxon>
        <taxon>Cryptosporidium</taxon>
    </lineage>
</organism>
<comment type="subcellular location">
    <subcellularLocation>
        <location evidence="2 8">Nucleus</location>
    </subcellularLocation>
</comment>
<dbReference type="GO" id="GO:0003723">
    <property type="term" value="F:RNA binding"/>
    <property type="evidence" value="ECO:0007669"/>
    <property type="project" value="UniProtKB-UniRule"/>
</dbReference>
<keyword evidence="4 8" id="KW-0697">Rotamase</keyword>
<dbReference type="SMART" id="SM00360">
    <property type="entry name" value="RRM"/>
    <property type="match status" value="1"/>
</dbReference>
<dbReference type="PRINTS" id="PR00153">
    <property type="entry name" value="CSAPPISMRASE"/>
</dbReference>
<dbReference type="CDD" id="cd12235">
    <property type="entry name" value="RRM_PPIL4"/>
    <property type="match status" value="1"/>
</dbReference>
<dbReference type="PROSITE" id="PS50072">
    <property type="entry name" value="CSA_PPIASE_2"/>
    <property type="match status" value="1"/>
</dbReference>
<dbReference type="VEuPathDB" id="CryptoDB:GY17_00000667"/>
<comment type="catalytic activity">
    <reaction evidence="1 8">
        <text>[protein]-peptidylproline (omega=180) = [protein]-peptidylproline (omega=0)</text>
        <dbReference type="Rhea" id="RHEA:16237"/>
        <dbReference type="Rhea" id="RHEA-COMP:10747"/>
        <dbReference type="Rhea" id="RHEA-COMP:10748"/>
        <dbReference type="ChEBI" id="CHEBI:83833"/>
        <dbReference type="ChEBI" id="CHEBI:83834"/>
        <dbReference type="EC" id="5.2.1.8"/>
    </reaction>
</comment>
<dbReference type="Gene3D" id="3.30.70.330">
    <property type="match status" value="1"/>
</dbReference>
<evidence type="ECO:0000313" key="11">
    <source>
        <dbReference type="EMBL" id="CUV07783.1"/>
    </source>
</evidence>
<dbReference type="InterPro" id="IPR035542">
    <property type="entry name" value="CRIP"/>
</dbReference>
<dbReference type="Proteomes" id="UP001429100">
    <property type="component" value="Unassembled WGS sequence"/>
</dbReference>
<reference evidence="12 13" key="1">
    <citation type="submission" date="2014-11" db="EMBL/GenBank/DDBJ databases">
        <title>Comparative genomic analysis of Cryptosporidium hominis reveals occurrence of genetic recombination in virulent subtypes.</title>
        <authorList>
            <person name="Guo Y."/>
            <person name="Tang K."/>
            <person name="Frace M."/>
            <person name="Li N."/>
            <person name="Roellig D.M."/>
            <person name="Sammons S."/>
            <person name="Knipe K."/>
            <person name="Rowe L."/>
            <person name="Feng Y."/>
            <person name="Xiao L."/>
        </authorList>
    </citation>
    <scope>NUCLEOTIDE SEQUENCE [LARGE SCALE GENOMIC DNA]</scope>
    <source>
        <strain evidence="12">30976</strain>
    </source>
</reference>
<dbReference type="VEuPathDB" id="CryptoDB:ChTU502y2012_421g0300"/>
<name>A0A0S4TLJ2_CRYHO</name>